<dbReference type="EMBL" id="DS113207">
    <property type="protein sequence ID" value="EAY19510.1"/>
    <property type="molecule type" value="Genomic_DNA"/>
</dbReference>
<evidence type="ECO:0000313" key="2">
    <source>
        <dbReference type="Proteomes" id="UP000001542"/>
    </source>
</evidence>
<dbReference type="KEGG" id="tva:5465038"/>
<dbReference type="Proteomes" id="UP000001542">
    <property type="component" value="Unassembled WGS sequence"/>
</dbReference>
<dbReference type="VEuPathDB" id="TrichDB:TVAG_136410"/>
<organism evidence="1 2">
    <name type="scientific">Trichomonas vaginalis (strain ATCC PRA-98 / G3)</name>
    <dbReference type="NCBI Taxonomy" id="412133"/>
    <lineage>
        <taxon>Eukaryota</taxon>
        <taxon>Metamonada</taxon>
        <taxon>Parabasalia</taxon>
        <taxon>Trichomonadida</taxon>
        <taxon>Trichomonadidae</taxon>
        <taxon>Trichomonas</taxon>
    </lineage>
</organism>
<name>A2DJC3_TRIV3</name>
<evidence type="ECO:0000313" key="1">
    <source>
        <dbReference type="EMBL" id="EAY19510.1"/>
    </source>
</evidence>
<dbReference type="InParanoid" id="A2DJC3"/>
<keyword evidence="2" id="KW-1185">Reference proteome</keyword>
<sequence>MFFFIFFITLSEQGERIIEEVGKGATEFIEEVKEISKSTYAFIDKHADPKSWKEYIMNLHVVQILIKLVNELVNYIAQFLKFILDQLPYARFQSSLQDIYKKNAKLRKENEEHIQETMKKYNDL</sequence>
<gene>
    <name evidence="1" type="ORF">TVAG_136410</name>
</gene>
<reference evidence="1" key="2">
    <citation type="journal article" date="2007" name="Science">
        <title>Draft genome sequence of the sexually transmitted pathogen Trichomonas vaginalis.</title>
        <authorList>
            <person name="Carlton J.M."/>
            <person name="Hirt R.P."/>
            <person name="Silva J.C."/>
            <person name="Delcher A.L."/>
            <person name="Schatz M."/>
            <person name="Zhao Q."/>
            <person name="Wortman J.R."/>
            <person name="Bidwell S.L."/>
            <person name="Alsmark U.C.M."/>
            <person name="Besteiro S."/>
            <person name="Sicheritz-Ponten T."/>
            <person name="Noel C.J."/>
            <person name="Dacks J.B."/>
            <person name="Foster P.G."/>
            <person name="Simillion C."/>
            <person name="Van de Peer Y."/>
            <person name="Miranda-Saavedra D."/>
            <person name="Barton G.J."/>
            <person name="Westrop G.D."/>
            <person name="Mueller S."/>
            <person name="Dessi D."/>
            <person name="Fiori P.L."/>
            <person name="Ren Q."/>
            <person name="Paulsen I."/>
            <person name="Zhang H."/>
            <person name="Bastida-Corcuera F.D."/>
            <person name="Simoes-Barbosa A."/>
            <person name="Brown M.T."/>
            <person name="Hayes R.D."/>
            <person name="Mukherjee M."/>
            <person name="Okumura C.Y."/>
            <person name="Schneider R."/>
            <person name="Smith A.J."/>
            <person name="Vanacova S."/>
            <person name="Villalvazo M."/>
            <person name="Haas B.J."/>
            <person name="Pertea M."/>
            <person name="Feldblyum T.V."/>
            <person name="Utterback T.R."/>
            <person name="Shu C.L."/>
            <person name="Osoegawa K."/>
            <person name="de Jong P.J."/>
            <person name="Hrdy I."/>
            <person name="Horvathova L."/>
            <person name="Zubacova Z."/>
            <person name="Dolezal P."/>
            <person name="Malik S.B."/>
            <person name="Logsdon J.M. Jr."/>
            <person name="Henze K."/>
            <person name="Gupta A."/>
            <person name="Wang C.C."/>
            <person name="Dunne R.L."/>
            <person name="Upcroft J.A."/>
            <person name="Upcroft P."/>
            <person name="White O."/>
            <person name="Salzberg S.L."/>
            <person name="Tang P."/>
            <person name="Chiu C.-H."/>
            <person name="Lee Y.-S."/>
            <person name="Embley T.M."/>
            <person name="Coombs G.H."/>
            <person name="Mottram J.C."/>
            <person name="Tachezy J."/>
            <person name="Fraser-Liggett C.M."/>
            <person name="Johnson P.J."/>
        </authorList>
    </citation>
    <scope>NUCLEOTIDE SEQUENCE [LARGE SCALE GENOMIC DNA]</scope>
    <source>
        <strain evidence="1">G3</strain>
    </source>
</reference>
<dbReference type="VEuPathDB" id="TrichDB:TVAGG3_0543530"/>
<accession>A2DJC3</accession>
<proteinExistence type="predicted"/>
<reference evidence="1" key="1">
    <citation type="submission" date="2006-10" db="EMBL/GenBank/DDBJ databases">
        <authorList>
            <person name="Amadeo P."/>
            <person name="Zhao Q."/>
            <person name="Wortman J."/>
            <person name="Fraser-Liggett C."/>
            <person name="Carlton J."/>
        </authorList>
    </citation>
    <scope>NUCLEOTIDE SEQUENCE</scope>
    <source>
        <strain evidence="1">G3</strain>
    </source>
</reference>
<protein>
    <submittedName>
        <fullName evidence="1">Uncharacterized protein</fullName>
    </submittedName>
</protein>
<dbReference type="AlphaFoldDB" id="A2DJC3"/>
<dbReference type="RefSeq" id="XP_001580496.1">
    <property type="nucleotide sequence ID" value="XM_001580446.1"/>
</dbReference>
<dbReference type="SMR" id="A2DJC3"/>